<dbReference type="SUPFAM" id="SSF52540">
    <property type="entry name" value="P-loop containing nucleoside triphosphate hydrolases"/>
    <property type="match status" value="1"/>
</dbReference>
<keyword evidence="6" id="KW-1185">Reference proteome</keyword>
<evidence type="ECO:0000259" key="4">
    <source>
        <dbReference type="Pfam" id="PF03976"/>
    </source>
</evidence>
<evidence type="ECO:0000313" key="5">
    <source>
        <dbReference type="EMBL" id="MBB6429723.1"/>
    </source>
</evidence>
<dbReference type="AlphaFoldDB" id="A0A7X0LL84"/>
<dbReference type="GO" id="GO:0008976">
    <property type="term" value="F:polyphosphate kinase activity"/>
    <property type="evidence" value="ECO:0007669"/>
    <property type="project" value="InterPro"/>
</dbReference>
<comment type="caution">
    <text evidence="5">The sequence shown here is derived from an EMBL/GenBank/DDBJ whole genome shotgun (WGS) entry which is preliminary data.</text>
</comment>
<protein>
    <submittedName>
        <fullName evidence="5">PPK2 family polyphosphate:nucleotide phosphotransferase</fullName>
    </submittedName>
</protein>
<dbReference type="EMBL" id="JACHGY010000001">
    <property type="protein sequence ID" value="MBB6429723.1"/>
    <property type="molecule type" value="Genomic_DNA"/>
</dbReference>
<reference evidence="5 6" key="1">
    <citation type="submission" date="2020-08" db="EMBL/GenBank/DDBJ databases">
        <title>Genomic Encyclopedia of Type Strains, Phase IV (KMG-IV): sequencing the most valuable type-strain genomes for metagenomic binning, comparative biology and taxonomic classification.</title>
        <authorList>
            <person name="Goeker M."/>
        </authorList>
    </citation>
    <scope>NUCLEOTIDE SEQUENCE [LARGE SCALE GENOMIC DNA]</scope>
    <source>
        <strain evidence="5 6">DSM 103725</strain>
    </source>
</reference>
<dbReference type="InterPro" id="IPR027417">
    <property type="entry name" value="P-loop_NTPase"/>
</dbReference>
<dbReference type="PANTHER" id="PTHR34383">
    <property type="entry name" value="POLYPHOSPHATE:AMP PHOSPHOTRANSFERASE-RELATED"/>
    <property type="match status" value="1"/>
</dbReference>
<dbReference type="PIRSF" id="PIRSF028756">
    <property type="entry name" value="PPK2_prd"/>
    <property type="match status" value="1"/>
</dbReference>
<dbReference type="RefSeq" id="WP_184677286.1">
    <property type="nucleotide sequence ID" value="NZ_JACHGY010000001.1"/>
</dbReference>
<proteinExistence type="inferred from homology"/>
<name>A0A7X0LL84_9BACT</name>
<dbReference type="InterPro" id="IPR022488">
    <property type="entry name" value="PPK2-related"/>
</dbReference>
<dbReference type="GO" id="GO:0006797">
    <property type="term" value="P:polyphosphate metabolic process"/>
    <property type="evidence" value="ECO:0007669"/>
    <property type="project" value="InterPro"/>
</dbReference>
<sequence length="285" mass="33007">MTPPAHLADFDLSLLDQQLDTDDYIVKPGKGVDVHDRPTRYEGPIEKDYGQDAFGALSHHLVDLQERLYAEGKRSLLVVLQAMDAAGKDSTVRHVFGPVNPEGCQVTSFKAPTKEELAHDYLWRVHHHTPADGNIGVFNRSHYEETLIVKVKGWAPKDVIKQRYDHINAFEKMLTDEGTAVVKFMIHISKDYQKQRLQRRLDRPDKHWKFNPEDLTERAHWEEYMEEFNTTLSKCSTDHAPWYVVPGERRWFRNLLITKVLVETLDKMNPQPPKVNFDPASIVIE</sequence>
<dbReference type="NCBIfam" id="TIGR03709">
    <property type="entry name" value="PPK2_rel_1"/>
    <property type="match status" value="1"/>
</dbReference>
<dbReference type="InterPro" id="IPR016898">
    <property type="entry name" value="Polyphosphate_phosphotransfera"/>
</dbReference>
<comment type="similarity">
    <text evidence="1">Belongs to the polyphosphate kinase 2 (PPK2) family. Class I subfamily.</text>
</comment>
<dbReference type="Gene3D" id="3.40.50.300">
    <property type="entry name" value="P-loop containing nucleotide triphosphate hydrolases"/>
    <property type="match status" value="1"/>
</dbReference>
<gene>
    <name evidence="5" type="ORF">HNQ40_001529</name>
</gene>
<dbReference type="InterPro" id="IPR022300">
    <property type="entry name" value="PPK2-rel_1"/>
</dbReference>
<organism evidence="5 6">
    <name type="scientific">Algisphaera agarilytica</name>
    <dbReference type="NCBI Taxonomy" id="1385975"/>
    <lineage>
        <taxon>Bacteria</taxon>
        <taxon>Pseudomonadati</taxon>
        <taxon>Planctomycetota</taxon>
        <taxon>Phycisphaerae</taxon>
        <taxon>Phycisphaerales</taxon>
        <taxon>Phycisphaeraceae</taxon>
        <taxon>Algisphaera</taxon>
    </lineage>
</organism>
<evidence type="ECO:0000256" key="2">
    <source>
        <dbReference type="ARBA" id="ARBA00022679"/>
    </source>
</evidence>
<evidence type="ECO:0000256" key="1">
    <source>
        <dbReference type="ARBA" id="ARBA00009924"/>
    </source>
</evidence>
<evidence type="ECO:0000313" key="6">
    <source>
        <dbReference type="Proteomes" id="UP000541810"/>
    </source>
</evidence>
<evidence type="ECO:0000256" key="3">
    <source>
        <dbReference type="ARBA" id="ARBA00022777"/>
    </source>
</evidence>
<feature type="domain" description="Polyphosphate kinase-2-related" evidence="4">
    <location>
        <begin position="46"/>
        <end position="271"/>
    </location>
</feature>
<dbReference type="Pfam" id="PF03976">
    <property type="entry name" value="PPK2"/>
    <property type="match status" value="1"/>
</dbReference>
<keyword evidence="3" id="KW-0418">Kinase</keyword>
<accession>A0A7X0LL84</accession>
<dbReference type="PANTHER" id="PTHR34383:SF3">
    <property type="entry name" value="POLYPHOSPHATE:AMP PHOSPHOTRANSFERASE"/>
    <property type="match status" value="1"/>
</dbReference>
<keyword evidence="2 5" id="KW-0808">Transferase</keyword>
<dbReference type="Proteomes" id="UP000541810">
    <property type="component" value="Unassembled WGS sequence"/>
</dbReference>